<reference evidence="1 2" key="1">
    <citation type="journal article" date="2022" name="Plant J.">
        <title>Chromosome-level genome of Camellia lanceoleosa provides a valuable resource for understanding genome evolution and self-incompatibility.</title>
        <authorList>
            <person name="Gong W."/>
            <person name="Xiao S."/>
            <person name="Wang L."/>
            <person name="Liao Z."/>
            <person name="Chang Y."/>
            <person name="Mo W."/>
            <person name="Hu G."/>
            <person name="Li W."/>
            <person name="Zhao G."/>
            <person name="Zhu H."/>
            <person name="Hu X."/>
            <person name="Ji K."/>
            <person name="Xiang X."/>
            <person name="Song Q."/>
            <person name="Yuan D."/>
            <person name="Jin S."/>
            <person name="Zhang L."/>
        </authorList>
    </citation>
    <scope>NUCLEOTIDE SEQUENCE [LARGE SCALE GENOMIC DNA]</scope>
    <source>
        <strain evidence="1">SQ_2022a</strain>
    </source>
</reference>
<organism evidence="1 2">
    <name type="scientific">Camellia lanceoleosa</name>
    <dbReference type="NCBI Taxonomy" id="1840588"/>
    <lineage>
        <taxon>Eukaryota</taxon>
        <taxon>Viridiplantae</taxon>
        <taxon>Streptophyta</taxon>
        <taxon>Embryophyta</taxon>
        <taxon>Tracheophyta</taxon>
        <taxon>Spermatophyta</taxon>
        <taxon>Magnoliopsida</taxon>
        <taxon>eudicotyledons</taxon>
        <taxon>Gunneridae</taxon>
        <taxon>Pentapetalae</taxon>
        <taxon>asterids</taxon>
        <taxon>Ericales</taxon>
        <taxon>Theaceae</taxon>
        <taxon>Camellia</taxon>
    </lineage>
</organism>
<dbReference type="EMBL" id="CM045762">
    <property type="protein sequence ID" value="KAI8010484.1"/>
    <property type="molecule type" value="Genomic_DNA"/>
</dbReference>
<sequence>MLFQASSRCYGPETETFEGGFDKVLPLRQENLELQTLKDTGCSVEAILMQHKDFPDAGKLMLTGIMLGVTQVDTGMEEGPTPMI</sequence>
<evidence type="ECO:0000313" key="1">
    <source>
        <dbReference type="EMBL" id="KAI8010484.1"/>
    </source>
</evidence>
<accession>A0ACC0HAW1</accession>
<proteinExistence type="predicted"/>
<gene>
    <name evidence="1" type="ORF">LOK49_LG06G01200</name>
</gene>
<keyword evidence="2" id="KW-1185">Reference proteome</keyword>
<evidence type="ECO:0000313" key="2">
    <source>
        <dbReference type="Proteomes" id="UP001060215"/>
    </source>
</evidence>
<name>A0ACC0HAW1_9ERIC</name>
<protein>
    <submittedName>
        <fullName evidence="1">Nuclear pore complex protein NUP133</fullName>
    </submittedName>
</protein>
<comment type="caution">
    <text evidence="1">The sequence shown here is derived from an EMBL/GenBank/DDBJ whole genome shotgun (WGS) entry which is preliminary data.</text>
</comment>
<dbReference type="Proteomes" id="UP001060215">
    <property type="component" value="Chromosome 5"/>
</dbReference>